<evidence type="ECO:0000256" key="1">
    <source>
        <dbReference type="ARBA" id="ARBA00004651"/>
    </source>
</evidence>
<comment type="subcellular location">
    <subcellularLocation>
        <location evidence="1">Cell membrane</location>
        <topology evidence="1">Multi-pass membrane protein</topology>
    </subcellularLocation>
</comment>
<gene>
    <name evidence="8" type="ORF">N5K24_20710</name>
</gene>
<comment type="caution">
    <text evidence="8">The sequence shown here is derived from an EMBL/GenBank/DDBJ whole genome shotgun (WGS) entry which is preliminary data.</text>
</comment>
<evidence type="ECO:0000313" key="9">
    <source>
        <dbReference type="Proteomes" id="UP001161276"/>
    </source>
</evidence>
<organism evidence="8 9">
    <name type="scientific">Achromobacter marplatensis</name>
    <dbReference type="NCBI Taxonomy" id="470868"/>
    <lineage>
        <taxon>Bacteria</taxon>
        <taxon>Pseudomonadati</taxon>
        <taxon>Pseudomonadota</taxon>
        <taxon>Betaproteobacteria</taxon>
        <taxon>Burkholderiales</taxon>
        <taxon>Alcaligenaceae</taxon>
        <taxon>Achromobacter</taxon>
    </lineage>
</organism>
<dbReference type="RefSeq" id="WP_280028321.1">
    <property type="nucleotide sequence ID" value="NZ_JAOCKG010000009.1"/>
</dbReference>
<dbReference type="Pfam" id="PF04239">
    <property type="entry name" value="DUF421"/>
    <property type="match status" value="1"/>
</dbReference>
<keyword evidence="4" id="KW-0812">Transmembrane</keyword>
<keyword evidence="5" id="KW-1133">Transmembrane helix</keyword>
<reference evidence="8" key="1">
    <citation type="submission" date="2022-09" db="EMBL/GenBank/DDBJ databases">
        <title>Intensive care unit water sources are persistently colonized with multi-drug resistant bacteria and are the site of extensive horizontal gene transfer of antibiotic resistance genes.</title>
        <authorList>
            <person name="Diorio-Toth L."/>
        </authorList>
    </citation>
    <scope>NUCLEOTIDE SEQUENCE</scope>
    <source>
        <strain evidence="8">GD03676</strain>
    </source>
</reference>
<evidence type="ECO:0000313" key="8">
    <source>
        <dbReference type="EMBL" id="MDH2052837.1"/>
    </source>
</evidence>
<dbReference type="EMBL" id="JAOCKG010000009">
    <property type="protein sequence ID" value="MDH2052837.1"/>
    <property type="molecule type" value="Genomic_DNA"/>
</dbReference>
<sequence>MDLADIQEIFALQAGFAEMIVRGTTMYWVLYALLRISGRRDLGSLGVADMLVLVLVADAAGNAMSGDSYSLGDGIIVVTTIVGWSYLLDRVSYHIPALRRVLEPQRVCLVRDGQVVVSGLRREHISRGELMEQLRLKGVDSLAVVKRAYLESTGEFSVIQAGIAPGQGPLTLEEEGRTES</sequence>
<dbReference type="InterPro" id="IPR007353">
    <property type="entry name" value="DUF421"/>
</dbReference>
<proteinExistence type="inferred from homology"/>
<protein>
    <submittedName>
        <fullName evidence="8">DUF421 domain-containing protein</fullName>
    </submittedName>
</protein>
<dbReference type="AlphaFoldDB" id="A0AA42WFA7"/>
<dbReference type="InterPro" id="IPR023090">
    <property type="entry name" value="UPF0702_alpha/beta_dom_sf"/>
</dbReference>
<keyword evidence="6" id="KW-0472">Membrane</keyword>
<comment type="similarity">
    <text evidence="2">Belongs to the UPF0702 family.</text>
</comment>
<evidence type="ECO:0000256" key="3">
    <source>
        <dbReference type="ARBA" id="ARBA00022475"/>
    </source>
</evidence>
<dbReference type="PANTHER" id="PTHR34582:SF6">
    <property type="entry name" value="UPF0702 TRANSMEMBRANE PROTEIN YCAP"/>
    <property type="match status" value="1"/>
</dbReference>
<dbReference type="PANTHER" id="PTHR34582">
    <property type="entry name" value="UPF0702 TRANSMEMBRANE PROTEIN YCAP"/>
    <property type="match status" value="1"/>
</dbReference>
<name>A0AA42WFA7_9BURK</name>
<evidence type="ECO:0000256" key="4">
    <source>
        <dbReference type="ARBA" id="ARBA00022692"/>
    </source>
</evidence>
<keyword evidence="3" id="KW-1003">Cell membrane</keyword>
<dbReference type="Proteomes" id="UP001161276">
    <property type="component" value="Unassembled WGS sequence"/>
</dbReference>
<evidence type="ECO:0000259" key="7">
    <source>
        <dbReference type="Pfam" id="PF04239"/>
    </source>
</evidence>
<dbReference type="Gene3D" id="3.30.240.20">
    <property type="entry name" value="bsu07140 like domains"/>
    <property type="match status" value="1"/>
</dbReference>
<evidence type="ECO:0000256" key="6">
    <source>
        <dbReference type="ARBA" id="ARBA00023136"/>
    </source>
</evidence>
<accession>A0AA42WFA7</accession>
<evidence type="ECO:0000256" key="2">
    <source>
        <dbReference type="ARBA" id="ARBA00006448"/>
    </source>
</evidence>
<dbReference type="GO" id="GO:0005886">
    <property type="term" value="C:plasma membrane"/>
    <property type="evidence" value="ECO:0007669"/>
    <property type="project" value="UniProtKB-SubCell"/>
</dbReference>
<feature type="domain" description="YetF C-terminal" evidence="7">
    <location>
        <begin position="95"/>
        <end position="164"/>
    </location>
</feature>
<evidence type="ECO:0000256" key="5">
    <source>
        <dbReference type="ARBA" id="ARBA00022989"/>
    </source>
</evidence>